<dbReference type="Proteomes" id="UP000543804">
    <property type="component" value="Unassembled WGS sequence"/>
</dbReference>
<comment type="caution">
    <text evidence="1">The sequence shown here is derived from an EMBL/GenBank/DDBJ whole genome shotgun (WGS) entry which is preliminary data.</text>
</comment>
<protein>
    <submittedName>
        <fullName evidence="1">Uncharacterized protein</fullName>
    </submittedName>
</protein>
<dbReference type="AlphaFoldDB" id="A0A848BBZ6"/>
<dbReference type="RefSeq" id="WP_170078098.1">
    <property type="nucleotide sequence ID" value="NZ_JABAFA010000085.1"/>
</dbReference>
<name>A0A848BBZ6_9FIRM</name>
<evidence type="ECO:0000313" key="2">
    <source>
        <dbReference type="Proteomes" id="UP000543804"/>
    </source>
</evidence>
<sequence length="55" mass="6316">MLDDLDPNAGLAYYNGEEPMDDETRDLIRAALENSLRVAKQIAKAKYTPKKYRNE</sequence>
<keyword evidence="2" id="KW-1185">Reference proteome</keyword>
<accession>A0A848BBZ6</accession>
<organism evidence="1 2">
    <name type="scientific">Selenomonas bovis</name>
    <dbReference type="NCBI Taxonomy" id="416586"/>
    <lineage>
        <taxon>Bacteria</taxon>
        <taxon>Bacillati</taxon>
        <taxon>Bacillota</taxon>
        <taxon>Negativicutes</taxon>
        <taxon>Selenomonadales</taxon>
        <taxon>Selenomonadaceae</taxon>
        <taxon>Selenomonas</taxon>
    </lineage>
</organism>
<proteinExistence type="predicted"/>
<reference evidence="1 2" key="1">
    <citation type="submission" date="2020-04" db="EMBL/GenBank/DDBJ databases">
        <authorList>
            <person name="Hitch T.C.A."/>
            <person name="Wylensek D."/>
            <person name="Clavel T."/>
        </authorList>
    </citation>
    <scope>NUCLEOTIDE SEQUENCE [LARGE SCALE GENOMIC DNA]</scope>
    <source>
        <strain evidence="1 2">PG-130-P53-12</strain>
    </source>
</reference>
<gene>
    <name evidence="1" type="ORF">HF878_10710</name>
</gene>
<dbReference type="EMBL" id="JABAFA010000085">
    <property type="protein sequence ID" value="NMD99912.1"/>
    <property type="molecule type" value="Genomic_DNA"/>
</dbReference>
<evidence type="ECO:0000313" key="1">
    <source>
        <dbReference type="EMBL" id="NMD99912.1"/>
    </source>
</evidence>